<gene>
    <name evidence="1" type="ORF">LAZ67_8001406</name>
</gene>
<organism evidence="1 2">
    <name type="scientific">Cordylochernes scorpioides</name>
    <dbReference type="NCBI Taxonomy" id="51811"/>
    <lineage>
        <taxon>Eukaryota</taxon>
        <taxon>Metazoa</taxon>
        <taxon>Ecdysozoa</taxon>
        <taxon>Arthropoda</taxon>
        <taxon>Chelicerata</taxon>
        <taxon>Arachnida</taxon>
        <taxon>Pseudoscorpiones</taxon>
        <taxon>Cheliferoidea</taxon>
        <taxon>Chernetidae</taxon>
        <taxon>Cordylochernes</taxon>
    </lineage>
</organism>
<dbReference type="Gene3D" id="3.10.10.10">
    <property type="entry name" value="HIV Type 1 Reverse Transcriptase, subunit A, domain 1"/>
    <property type="match status" value="1"/>
</dbReference>
<proteinExistence type="predicted"/>
<dbReference type="PANTHER" id="PTHR37984">
    <property type="entry name" value="PROTEIN CBG26694"/>
    <property type="match status" value="1"/>
</dbReference>
<dbReference type="Proteomes" id="UP001235939">
    <property type="component" value="Chromosome 08"/>
</dbReference>
<keyword evidence="2" id="KW-1185">Reference proteome</keyword>
<sequence length="105" mass="12416">MGRLSIIPGHRAIEKELDELEVNRVITKIERSDWATSIVPIMKKNSKGQICGDFKITLNFVFKVDQYPLPKIEDIFAILRKGVKFRKSTYRMPIYSWNWMKIQEK</sequence>
<accession>A0ABY6KQP2</accession>
<dbReference type="EMBL" id="CP092870">
    <property type="protein sequence ID" value="UYV71014.1"/>
    <property type="molecule type" value="Genomic_DNA"/>
</dbReference>
<dbReference type="PANTHER" id="PTHR37984:SF14">
    <property type="entry name" value="RIBONUCLEASE H"/>
    <property type="match status" value="1"/>
</dbReference>
<reference evidence="1 2" key="1">
    <citation type="submission" date="2022-01" db="EMBL/GenBank/DDBJ databases">
        <title>A chromosomal length assembly of Cordylochernes scorpioides.</title>
        <authorList>
            <person name="Zeh D."/>
            <person name="Zeh J."/>
        </authorList>
    </citation>
    <scope>NUCLEOTIDE SEQUENCE [LARGE SCALE GENOMIC DNA]</scope>
    <source>
        <strain evidence="1">IN4F17</strain>
        <tissue evidence="1">Whole Body</tissue>
    </source>
</reference>
<dbReference type="SUPFAM" id="SSF56672">
    <property type="entry name" value="DNA/RNA polymerases"/>
    <property type="match status" value="1"/>
</dbReference>
<dbReference type="InterPro" id="IPR043502">
    <property type="entry name" value="DNA/RNA_pol_sf"/>
</dbReference>
<protein>
    <submittedName>
        <fullName evidence="1">K02A2.6-like</fullName>
    </submittedName>
</protein>
<evidence type="ECO:0000313" key="2">
    <source>
        <dbReference type="Proteomes" id="UP001235939"/>
    </source>
</evidence>
<name>A0ABY6KQP2_9ARAC</name>
<evidence type="ECO:0000313" key="1">
    <source>
        <dbReference type="EMBL" id="UYV71014.1"/>
    </source>
</evidence>
<dbReference type="InterPro" id="IPR050951">
    <property type="entry name" value="Retrovirus_Pol_polyprotein"/>
</dbReference>